<dbReference type="Pfam" id="PF14733">
    <property type="entry name" value="ACDC"/>
    <property type="match status" value="1"/>
</dbReference>
<feature type="region of interest" description="Disordered" evidence="2">
    <location>
        <begin position="430"/>
        <end position="468"/>
    </location>
</feature>
<protein>
    <recommendedName>
        <fullName evidence="3">AP2-coincident C-terminal domain-containing protein</fullName>
    </recommendedName>
</protein>
<evidence type="ECO:0000256" key="2">
    <source>
        <dbReference type="SAM" id="MobiDB-lite"/>
    </source>
</evidence>
<dbReference type="InterPro" id="IPR028078">
    <property type="entry name" value="ACDC"/>
</dbReference>
<feature type="compositionally biased region" description="Basic and acidic residues" evidence="2">
    <location>
        <begin position="612"/>
        <end position="632"/>
    </location>
</feature>
<feature type="region of interest" description="Disordered" evidence="2">
    <location>
        <begin position="602"/>
        <end position="646"/>
    </location>
</feature>
<evidence type="ECO:0000313" key="4">
    <source>
        <dbReference type="EMBL" id="OEH74627.1"/>
    </source>
</evidence>
<dbReference type="VEuPathDB" id="ToxoDB:LOC34619575"/>
<organism evidence="4 5">
    <name type="scientific">Cyclospora cayetanensis</name>
    <dbReference type="NCBI Taxonomy" id="88456"/>
    <lineage>
        <taxon>Eukaryota</taxon>
        <taxon>Sar</taxon>
        <taxon>Alveolata</taxon>
        <taxon>Apicomplexa</taxon>
        <taxon>Conoidasida</taxon>
        <taxon>Coccidia</taxon>
        <taxon>Eucoccidiorida</taxon>
        <taxon>Eimeriorina</taxon>
        <taxon>Eimeriidae</taxon>
        <taxon>Cyclospora</taxon>
    </lineage>
</organism>
<dbReference type="Proteomes" id="UP000095192">
    <property type="component" value="Unassembled WGS sequence"/>
</dbReference>
<feature type="compositionally biased region" description="Basic and acidic residues" evidence="2">
    <location>
        <begin position="720"/>
        <end position="732"/>
    </location>
</feature>
<comment type="caution">
    <text evidence="4">The sequence shown here is derived from an EMBL/GenBank/DDBJ whole genome shotgun (WGS) entry which is preliminary data.</text>
</comment>
<dbReference type="EMBL" id="JROU02001987">
    <property type="protein sequence ID" value="OEH74627.1"/>
    <property type="molecule type" value="Genomic_DNA"/>
</dbReference>
<feature type="coiled-coil region" evidence="1">
    <location>
        <begin position="397"/>
        <end position="427"/>
    </location>
</feature>
<reference evidence="4 5" key="1">
    <citation type="journal article" date="2016" name="BMC Genomics">
        <title>Comparative genomics reveals Cyclospora cayetanensis possesses coccidia-like metabolism and invasion components but unique surface antigens.</title>
        <authorList>
            <person name="Liu S."/>
            <person name="Wang L."/>
            <person name="Zheng H."/>
            <person name="Xu Z."/>
            <person name="Roellig D.M."/>
            <person name="Li N."/>
            <person name="Frace M.A."/>
            <person name="Tang K."/>
            <person name="Arrowood M.J."/>
            <person name="Moss D.M."/>
            <person name="Zhang L."/>
            <person name="Feng Y."/>
            <person name="Xiao L."/>
        </authorList>
    </citation>
    <scope>NUCLEOTIDE SEQUENCE [LARGE SCALE GENOMIC DNA]</scope>
    <source>
        <strain evidence="4 5">CHN_HEN01</strain>
    </source>
</reference>
<feature type="region of interest" description="Disordered" evidence="2">
    <location>
        <begin position="296"/>
        <end position="336"/>
    </location>
</feature>
<dbReference type="VEuPathDB" id="ToxoDB:LOC113146689"/>
<proteinExistence type="predicted"/>
<feature type="compositionally biased region" description="Polar residues" evidence="2">
    <location>
        <begin position="442"/>
        <end position="460"/>
    </location>
</feature>
<feature type="region of interest" description="Disordered" evidence="2">
    <location>
        <begin position="695"/>
        <end position="738"/>
    </location>
</feature>
<name>A0A1D3CTU4_9EIME</name>
<keyword evidence="1" id="KW-0175">Coiled coil</keyword>
<evidence type="ECO:0000313" key="5">
    <source>
        <dbReference type="Proteomes" id="UP000095192"/>
    </source>
</evidence>
<feature type="compositionally biased region" description="Low complexity" evidence="2">
    <location>
        <begin position="430"/>
        <end position="441"/>
    </location>
</feature>
<feature type="compositionally biased region" description="Polar residues" evidence="2">
    <location>
        <begin position="1238"/>
        <end position="1247"/>
    </location>
</feature>
<dbReference type="InParanoid" id="A0A1D3CTU4"/>
<evidence type="ECO:0000259" key="3">
    <source>
        <dbReference type="Pfam" id="PF14733"/>
    </source>
</evidence>
<evidence type="ECO:0000256" key="1">
    <source>
        <dbReference type="SAM" id="Coils"/>
    </source>
</evidence>
<feature type="domain" description="AP2-coincident C-terminal" evidence="3">
    <location>
        <begin position="785"/>
        <end position="831"/>
    </location>
</feature>
<sequence>MTEDTAYMYDSPQRFGTEHNRKNRFSVSGKNNPPWPIALQASILLGERTTEMRAAAPFAHSWHSTTAKLHGRAHINEAFLQAVEYPFWSVVVLRPPFSHQEAPAVEGLLSAFHPLGAEERRLFSDGAVGALMHWPDGYSVDAAQWVSEACDAYSRPLGAYSRGSLSAVAPPASVGPLRNASGALEHPPAASAGRLRHPERVPHGSGLFSDALFPSRSRGDLTPQDLVALGGVSTGGGVCLSEGQHQQRCSPTTSGQQRPSAAWRGAVFQPSREQLRLRSRCLGRRPHKTIARAMHESEVPTCETSARRGHSTELRFGVSPRRPLGGSQGPQMGAADPWQRRRARFYSCMPKRTAGERSASSARPRRCCRGEEAQTLDRAAAASAAAPACQLLLQTQHEILKQQYQQVEQLRVQLQQLGDMLSTLRLQVSGSSQGTTGSHTTPIPQSANTAMPSGGLQNTVPEDADLDPLDVELGDDYLGWSLDPRDYKEMPAEALDWIPPAGIPSGQPEHYTVLAVELSSDKAHFMQEVRYVLTHLEWCSHINAASDAPNELKFGASASAVRYPTLWYNIPTETFIQTFAASSENGGMALLTDALASGENSLTQAPDYGCPDEGKSQLAERRASRGSEERFIPLKRPRKGGLEEPACATPAPLGAVNHDEINEHRLRSPASNSRAACSVASPPSAIAVACGPALNKGQPAESTRKEESSATTTSLSEGIVPRHEGRTDEAKGVAKPHAALSDTSWETLKALSFDSLRRAIFRCLQDLRAAGGVPSEGGPQDPGRFANHVENILDACNSEDLAPYLQIFAVCLTQGCEPHCLPMEARVLMVECLSALKATGYSVHVRRVFEEYHRLVSTLRRRDVLLAPLSNDSIAGVGRWGSSCCALRQVAAAAGPEDGQLADLWVSASRWNQTPEEAQESDFQGSVCRSSGRPEDFLLHCKGVILKQLRYLRRIAPVWAARDRSYQYHMEAVLGAKTPSELARYLLILSSLQPDPDGKHIVSVGSLHDCLRELHLLQRTDSQEGLTGALPVTHAELAQCLAAVQSKRNLEGGLSGPLMTLGRKHGARTVSALPAPSTRAQKYRLVSPQLEAEVTANLQRLSSLPCGDPFLTAFGAPRAKARGEDPSLMYAEELMAVAAGAADPPTVAQQWAFTELQRLRQYWAEGMFPLATREEASLPPLAPPSTPVSLYSAPGRLGFAWRMPRTRSTPCPISTARGTNASCSGHHFPSATHCRNGEASSRASFQRLSPPRAALQSSGTRQGAEGAAELVLD</sequence>
<accession>A0A1D3CTU4</accession>
<gene>
    <name evidence="4" type="ORF">cyc_02770</name>
</gene>
<keyword evidence="5" id="KW-1185">Reference proteome</keyword>
<dbReference type="VEuPathDB" id="ToxoDB:cyc_02770"/>
<feature type="region of interest" description="Disordered" evidence="2">
    <location>
        <begin position="1234"/>
        <end position="1273"/>
    </location>
</feature>
<dbReference type="AlphaFoldDB" id="A0A1D3CTU4"/>